<feature type="domain" description="PPE family C-terminal" evidence="2">
    <location>
        <begin position="193"/>
        <end position="255"/>
    </location>
</feature>
<protein>
    <submittedName>
        <fullName evidence="3">PE family protein</fullName>
    </submittedName>
</protein>
<sequence>MSFLTTQPEELAAAAGKLETIGSAMVAQNAAAAAPTTTGVIPAAADEISVLQAPLFTAYGTLYQQVSAEAAAVYDLFVKTLGVSAGTYAATEAANSSAAASPLSGIASILGSTPGKVPSWISDIANIFNIGAGNWASAASDLLGLASGGLLPAAEEAALEEGLEGAGLSELGAAEAAVGEAPIAAGLGAAPLAAGLSRASSIGALSVPPSWAGQANLVSSTSTLQGAGWTTAAPHGAAGRALRQAGVGLAAQQRGLRCATLRRQTHRHAQAGGIGGGLDAVART</sequence>
<gene>
    <name evidence="3" type="ORF">J113_19195</name>
</gene>
<dbReference type="KEGG" id="mtuc:J113_19195"/>
<dbReference type="BioCyc" id="MTUB1310114:G13A2-2797-MONOMER"/>
<organism evidence="3 4">
    <name type="scientific">Mycobacterium tuberculosis CAS/NITR204</name>
    <dbReference type="NCBI Taxonomy" id="1310114"/>
    <lineage>
        <taxon>Bacteria</taxon>
        <taxon>Bacillati</taxon>
        <taxon>Actinomycetota</taxon>
        <taxon>Actinomycetes</taxon>
        <taxon>Mycobacteriales</taxon>
        <taxon>Mycobacteriaceae</taxon>
        <taxon>Mycobacterium</taxon>
        <taxon>Mycobacterium tuberculosis complex</taxon>
    </lineage>
</organism>
<proteinExistence type="predicted"/>
<evidence type="ECO:0000259" key="1">
    <source>
        <dbReference type="Pfam" id="PF00934"/>
    </source>
</evidence>
<name>R4MH16_MYCTX</name>
<dbReference type="PATRIC" id="fig|1310114.3.peg.4050"/>
<reference evidence="3 4" key="1">
    <citation type="journal article" date="2013" name="Genome Announc.">
        <title>Whole-Genome Sequences of Four Clinical Isolates of Mycobacterium tuberculosis from Tamil Nadu, South India.</title>
        <authorList>
            <person name="Narayanan S."/>
            <person name="Deshpande U."/>
        </authorList>
    </citation>
    <scope>NUCLEOTIDE SEQUENCE [LARGE SCALE GENOMIC DNA]</scope>
    <source>
        <strain evidence="3 4">CAS/NITR204</strain>
    </source>
</reference>
<dbReference type="SUPFAM" id="SSF140459">
    <property type="entry name" value="PE/PPE dimer-like"/>
    <property type="match status" value="1"/>
</dbReference>
<dbReference type="InterPro" id="IPR022171">
    <property type="entry name" value="PPE_C"/>
</dbReference>
<dbReference type="Proteomes" id="UP000013548">
    <property type="component" value="Chromosome"/>
</dbReference>
<dbReference type="Gene3D" id="1.10.287.850">
    <property type="entry name" value="HP0062-like domain"/>
    <property type="match status" value="1"/>
</dbReference>
<evidence type="ECO:0000313" key="4">
    <source>
        <dbReference type="Proteomes" id="UP000013548"/>
    </source>
</evidence>
<evidence type="ECO:0000313" key="3">
    <source>
        <dbReference type="EMBL" id="AGL28218.1"/>
    </source>
</evidence>
<feature type="domain" description="PE" evidence="1">
    <location>
        <begin position="4"/>
        <end position="95"/>
    </location>
</feature>
<dbReference type="AlphaFoldDB" id="R4MH16"/>
<evidence type="ECO:0000259" key="2">
    <source>
        <dbReference type="Pfam" id="PF12484"/>
    </source>
</evidence>
<dbReference type="Pfam" id="PF12484">
    <property type="entry name" value="PPE-SVP"/>
    <property type="match status" value="1"/>
</dbReference>
<dbReference type="EMBL" id="CP005386">
    <property type="protein sequence ID" value="AGL28218.1"/>
    <property type="molecule type" value="Genomic_DNA"/>
</dbReference>
<accession>R4MH16</accession>
<dbReference type="InterPro" id="IPR000084">
    <property type="entry name" value="PE-PGRS_N"/>
</dbReference>
<dbReference type="Pfam" id="PF00934">
    <property type="entry name" value="PE"/>
    <property type="match status" value="1"/>
</dbReference>
<dbReference type="InterPro" id="IPR038332">
    <property type="entry name" value="PPE_sf"/>
</dbReference>
<dbReference type="HOGENOM" id="CLU_088217_0_0_11"/>